<accession>A0A1H7MLZ3</accession>
<dbReference type="SUPFAM" id="SSF53041">
    <property type="entry name" value="Resolvase-like"/>
    <property type="match status" value="1"/>
</dbReference>
<dbReference type="Pfam" id="PF13408">
    <property type="entry name" value="Zn_ribbon_recom"/>
    <property type="match status" value="1"/>
</dbReference>
<dbReference type="EMBL" id="FOBI01000006">
    <property type="protein sequence ID" value="SEL12243.1"/>
    <property type="molecule type" value="Genomic_DNA"/>
</dbReference>
<proteinExistence type="predicted"/>
<dbReference type="CDD" id="cd00338">
    <property type="entry name" value="Ser_Recombinase"/>
    <property type="match status" value="1"/>
</dbReference>
<dbReference type="Pfam" id="PF00239">
    <property type="entry name" value="Resolvase"/>
    <property type="match status" value="1"/>
</dbReference>
<dbReference type="PANTHER" id="PTHR30461">
    <property type="entry name" value="DNA-INVERTASE FROM LAMBDOID PROPHAGE"/>
    <property type="match status" value="1"/>
</dbReference>
<evidence type="ECO:0000313" key="4">
    <source>
        <dbReference type="Proteomes" id="UP000199297"/>
    </source>
</evidence>
<dbReference type="InterPro" id="IPR036162">
    <property type="entry name" value="Resolvase-like_N_sf"/>
</dbReference>
<dbReference type="InterPro" id="IPR038109">
    <property type="entry name" value="DNA_bind_recomb_sf"/>
</dbReference>
<dbReference type="PANTHER" id="PTHR30461:SF23">
    <property type="entry name" value="DNA RECOMBINASE-RELATED"/>
    <property type="match status" value="1"/>
</dbReference>
<name>A0A1H7MLZ3_9GAMM</name>
<evidence type="ECO:0000259" key="2">
    <source>
        <dbReference type="PROSITE" id="PS51737"/>
    </source>
</evidence>
<evidence type="ECO:0000256" key="1">
    <source>
        <dbReference type="SAM" id="Coils"/>
    </source>
</evidence>
<dbReference type="SMART" id="SM00857">
    <property type="entry name" value="Resolvase"/>
    <property type="match status" value="1"/>
</dbReference>
<dbReference type="InterPro" id="IPR025827">
    <property type="entry name" value="Zn_ribbon_recom_dom"/>
</dbReference>
<sequence>MKRKIQYKAIALIRVSTEMQATTNDSIDGQEKSILKWAEEKGFEIEKFYHEPGNSAFRGKRTILEQIKNDINEGAVCPNAMVVYSYSRFTRRASNTASFKSFLTDREIPLISVTEPMPNDEDTAFISQTVIDMVNELQSRNNSKVVQDRLNDTAEKGYFTGGVVPYGYSSVPVTIPGSLIEKKQLIINKEEAEIVRKIFDLSEQGLNGKPLGVFEIAKHLNSMDITNRGSRWTKNKISDILNKTIYYGERVWGNKRISRSESNPPITIKVPAIITKEQFNLVKKGLDARRPLTNTNIAINTLSKGLRSNTLLVGLLKCELCGSNLRLMNGKKKHTKDGNSIRYQYYRCPNRTDKGCQCPNIRRDHLDAIIKESVVLNVLNTDVISEVVVEIKDQINNLIKGNENRLLNLNKKKAQLKSQINNLYDKVADGVFEMDEVLKENLDNKKVALEEVGFSIQQIQMRSKIPLKKFGPNQINAFVKASKKVLAGSNEDITKQLLLKIVDKILVSKKKVTVFGSNFKLAEIVSKTKMGTSLEVPTFVSIWR</sequence>
<protein>
    <submittedName>
        <fullName evidence="3">Site-specific DNA recombinase</fullName>
    </submittedName>
</protein>
<dbReference type="OrthoDB" id="5479610at2"/>
<dbReference type="Gene3D" id="3.40.50.1390">
    <property type="entry name" value="Resolvase, N-terminal catalytic domain"/>
    <property type="match status" value="1"/>
</dbReference>
<dbReference type="GO" id="GO:0003677">
    <property type="term" value="F:DNA binding"/>
    <property type="evidence" value="ECO:0007669"/>
    <property type="project" value="InterPro"/>
</dbReference>
<keyword evidence="1" id="KW-0175">Coiled coil</keyword>
<reference evidence="4" key="1">
    <citation type="submission" date="2016-10" db="EMBL/GenBank/DDBJ databases">
        <authorList>
            <person name="Varghese N."/>
            <person name="Submissions S."/>
        </authorList>
    </citation>
    <scope>NUCLEOTIDE SEQUENCE [LARGE SCALE GENOMIC DNA]</scope>
    <source>
        <strain evidence="4">CGMCC 1.9127</strain>
    </source>
</reference>
<dbReference type="AlphaFoldDB" id="A0A1H7MLZ3"/>
<dbReference type="InterPro" id="IPR050639">
    <property type="entry name" value="SSR_resolvase"/>
</dbReference>
<dbReference type="Pfam" id="PF07508">
    <property type="entry name" value="Recombinase"/>
    <property type="match status" value="1"/>
</dbReference>
<dbReference type="PROSITE" id="PS51737">
    <property type="entry name" value="RECOMBINASE_DNA_BIND"/>
    <property type="match status" value="1"/>
</dbReference>
<feature type="coiled-coil region" evidence="1">
    <location>
        <begin position="392"/>
        <end position="426"/>
    </location>
</feature>
<dbReference type="InterPro" id="IPR006119">
    <property type="entry name" value="Resolv_N"/>
</dbReference>
<keyword evidence="4" id="KW-1185">Reference proteome</keyword>
<feature type="domain" description="Recombinase" evidence="2">
    <location>
        <begin position="165"/>
        <end position="292"/>
    </location>
</feature>
<dbReference type="InterPro" id="IPR011109">
    <property type="entry name" value="DNA_bind_recombinase_dom"/>
</dbReference>
<evidence type="ECO:0000313" key="3">
    <source>
        <dbReference type="EMBL" id="SEL12243.1"/>
    </source>
</evidence>
<dbReference type="Proteomes" id="UP000199297">
    <property type="component" value="Unassembled WGS sequence"/>
</dbReference>
<dbReference type="RefSeq" id="WP_085284746.1">
    <property type="nucleotide sequence ID" value="NZ_FOBI01000006.1"/>
</dbReference>
<dbReference type="GO" id="GO:0000150">
    <property type="term" value="F:DNA strand exchange activity"/>
    <property type="evidence" value="ECO:0007669"/>
    <property type="project" value="InterPro"/>
</dbReference>
<dbReference type="Gene3D" id="3.90.1750.20">
    <property type="entry name" value="Putative Large Serine Recombinase, Chain B, Domain 2"/>
    <property type="match status" value="1"/>
</dbReference>
<organism evidence="3 4">
    <name type="scientific">Colwellia chukchiensis</name>
    <dbReference type="NCBI Taxonomy" id="641665"/>
    <lineage>
        <taxon>Bacteria</taxon>
        <taxon>Pseudomonadati</taxon>
        <taxon>Pseudomonadota</taxon>
        <taxon>Gammaproteobacteria</taxon>
        <taxon>Alteromonadales</taxon>
        <taxon>Colwelliaceae</taxon>
        <taxon>Colwellia</taxon>
    </lineage>
</organism>
<gene>
    <name evidence="3" type="ORF">SAMN05216262_10658</name>
</gene>